<dbReference type="PROSITE" id="PS50005">
    <property type="entry name" value="TPR"/>
    <property type="match status" value="2"/>
</dbReference>
<dbReference type="AlphaFoldDB" id="A0A3P3XN97"/>
<sequence length="235" mass="27474">MSRGRRRPLLVKAFVVFFVLGWTVASLPSTWAEDSYSTALSLFWDGRRLEMVETRQTESQLAFQRSLAMTERLLTADPANSDLQTLKTWNLFRLHRYIDTVVYAQSVLNTKQDYRILETMAEALFFLGKNEEALAAFSRYFTLSPENDDRRSSAYYYVGEVYFRIKKYEHADIAFSTAVALEKNMYYWWYRLGLVKEILGQYRRAYEAFDASLALRSDFEPARSAKERVKAKSSL</sequence>
<dbReference type="SUPFAM" id="SSF48452">
    <property type="entry name" value="TPR-like"/>
    <property type="match status" value="1"/>
</dbReference>
<keyword evidence="1" id="KW-0802">TPR repeat</keyword>
<organism evidence="2">
    <name type="scientific">uncultured spirochete</name>
    <dbReference type="NCBI Taxonomy" id="156406"/>
    <lineage>
        <taxon>Bacteria</taxon>
        <taxon>Pseudomonadati</taxon>
        <taxon>Spirochaetota</taxon>
        <taxon>Spirochaetia</taxon>
        <taxon>Spirochaetales</taxon>
        <taxon>environmental samples</taxon>
    </lineage>
</organism>
<gene>
    <name evidence="2" type="ORF">SPIRO4BDMA_40331</name>
</gene>
<dbReference type="SMART" id="SM00028">
    <property type="entry name" value="TPR"/>
    <property type="match status" value="3"/>
</dbReference>
<dbReference type="PANTHER" id="PTHR12558:SF13">
    <property type="entry name" value="CELL DIVISION CYCLE PROTEIN 27 HOMOLOG"/>
    <property type="match status" value="1"/>
</dbReference>
<protein>
    <submittedName>
        <fullName evidence="2">Putative TPR protein</fullName>
    </submittedName>
</protein>
<feature type="repeat" description="TPR" evidence="1">
    <location>
        <begin position="114"/>
        <end position="147"/>
    </location>
</feature>
<dbReference type="Gene3D" id="1.25.40.10">
    <property type="entry name" value="Tetratricopeptide repeat domain"/>
    <property type="match status" value="2"/>
</dbReference>
<accession>A0A3P3XN97</accession>
<dbReference type="InterPro" id="IPR019734">
    <property type="entry name" value="TPR_rpt"/>
</dbReference>
<reference evidence="2" key="1">
    <citation type="submission" date="2017-02" db="EMBL/GenBank/DDBJ databases">
        <authorList>
            <person name="Regsiter A."/>
            <person name="William W."/>
        </authorList>
    </citation>
    <scope>NUCLEOTIDE SEQUENCE</scope>
    <source>
        <strain evidence="2">BdmA 4</strain>
    </source>
</reference>
<evidence type="ECO:0000313" key="2">
    <source>
        <dbReference type="EMBL" id="SLM17762.1"/>
    </source>
</evidence>
<name>A0A3P3XN97_9SPIR</name>
<proteinExistence type="predicted"/>
<dbReference type="PANTHER" id="PTHR12558">
    <property type="entry name" value="CELL DIVISION CYCLE 16,23,27"/>
    <property type="match status" value="1"/>
</dbReference>
<feature type="repeat" description="TPR" evidence="1">
    <location>
        <begin position="152"/>
        <end position="185"/>
    </location>
</feature>
<evidence type="ECO:0000256" key="1">
    <source>
        <dbReference type="PROSITE-ProRule" id="PRU00339"/>
    </source>
</evidence>
<dbReference type="InterPro" id="IPR011990">
    <property type="entry name" value="TPR-like_helical_dom_sf"/>
</dbReference>
<dbReference type="EMBL" id="FWDO01000004">
    <property type="protein sequence ID" value="SLM17762.1"/>
    <property type="molecule type" value="Genomic_DNA"/>
</dbReference>
<dbReference type="Pfam" id="PF13181">
    <property type="entry name" value="TPR_8"/>
    <property type="match status" value="2"/>
</dbReference>